<accession>A0A6A6RHZ3</accession>
<evidence type="ECO:0000313" key="3">
    <source>
        <dbReference type="Proteomes" id="UP000799753"/>
    </source>
</evidence>
<reference evidence="2" key="1">
    <citation type="journal article" date="2020" name="Stud. Mycol.">
        <title>101 Dothideomycetes genomes: a test case for predicting lifestyles and emergence of pathogens.</title>
        <authorList>
            <person name="Haridas S."/>
            <person name="Albert R."/>
            <person name="Binder M."/>
            <person name="Bloem J."/>
            <person name="Labutti K."/>
            <person name="Salamov A."/>
            <person name="Andreopoulos B."/>
            <person name="Baker S."/>
            <person name="Barry K."/>
            <person name="Bills G."/>
            <person name="Bluhm B."/>
            <person name="Cannon C."/>
            <person name="Castanera R."/>
            <person name="Culley D."/>
            <person name="Daum C."/>
            <person name="Ezra D."/>
            <person name="Gonzalez J."/>
            <person name="Henrissat B."/>
            <person name="Kuo A."/>
            <person name="Liang C."/>
            <person name="Lipzen A."/>
            <person name="Lutzoni F."/>
            <person name="Magnuson J."/>
            <person name="Mondo S."/>
            <person name="Nolan M."/>
            <person name="Ohm R."/>
            <person name="Pangilinan J."/>
            <person name="Park H.-J."/>
            <person name="Ramirez L."/>
            <person name="Alfaro M."/>
            <person name="Sun H."/>
            <person name="Tritt A."/>
            <person name="Yoshinaga Y."/>
            <person name="Zwiers L.-H."/>
            <person name="Turgeon B."/>
            <person name="Goodwin S."/>
            <person name="Spatafora J."/>
            <person name="Crous P."/>
            <person name="Grigoriev I."/>
        </authorList>
    </citation>
    <scope>NUCLEOTIDE SEQUENCE</scope>
    <source>
        <strain evidence="2">CBS 473.64</strain>
    </source>
</reference>
<dbReference type="EMBL" id="MU006810">
    <property type="protein sequence ID" value="KAF2635119.1"/>
    <property type="molecule type" value="Genomic_DNA"/>
</dbReference>
<gene>
    <name evidence="2" type="ORF">P280DRAFT_199483</name>
</gene>
<protein>
    <submittedName>
        <fullName evidence="2">Uncharacterized protein</fullName>
    </submittedName>
</protein>
<evidence type="ECO:0000313" key="2">
    <source>
        <dbReference type="EMBL" id="KAF2635119.1"/>
    </source>
</evidence>
<feature type="region of interest" description="Disordered" evidence="1">
    <location>
        <begin position="51"/>
        <end position="72"/>
    </location>
</feature>
<dbReference type="Proteomes" id="UP000799753">
    <property type="component" value="Unassembled WGS sequence"/>
</dbReference>
<dbReference type="AlphaFoldDB" id="A0A6A6RHZ3"/>
<evidence type="ECO:0000256" key="1">
    <source>
        <dbReference type="SAM" id="MobiDB-lite"/>
    </source>
</evidence>
<sequence>MRYQHGHCPLTPPSALSLSTVLTLRCFCSARPSLKTTPSRSLLALTALPHLRRPPPVLPPSSQPPLRPRPAAYSQHYSQHYSPCIQRATLADIIPTSKLFCVVVCTSKPEHSCRVALREDAVRRSRQQTPAYLSASPEHA</sequence>
<name>A0A6A6RHZ3_9PLEO</name>
<keyword evidence="3" id="KW-1185">Reference proteome</keyword>
<feature type="compositionally biased region" description="Pro residues" evidence="1">
    <location>
        <begin position="54"/>
        <end position="68"/>
    </location>
</feature>
<proteinExistence type="predicted"/>
<organism evidence="2 3">
    <name type="scientific">Massarina eburnea CBS 473.64</name>
    <dbReference type="NCBI Taxonomy" id="1395130"/>
    <lineage>
        <taxon>Eukaryota</taxon>
        <taxon>Fungi</taxon>
        <taxon>Dikarya</taxon>
        <taxon>Ascomycota</taxon>
        <taxon>Pezizomycotina</taxon>
        <taxon>Dothideomycetes</taxon>
        <taxon>Pleosporomycetidae</taxon>
        <taxon>Pleosporales</taxon>
        <taxon>Massarineae</taxon>
        <taxon>Massarinaceae</taxon>
        <taxon>Massarina</taxon>
    </lineage>
</organism>